<organism evidence="14 15">
    <name type="scientific">Gardnerella greenwoodii</name>
    <dbReference type="NCBI Taxonomy" id="2914925"/>
    <lineage>
        <taxon>Bacteria</taxon>
        <taxon>Bacillati</taxon>
        <taxon>Actinomycetota</taxon>
        <taxon>Actinomycetes</taxon>
        <taxon>Bifidobacteriales</taxon>
        <taxon>Bifidobacteriaceae</taxon>
        <taxon>Gardnerella</taxon>
    </lineage>
</organism>
<evidence type="ECO:0000256" key="10">
    <source>
        <dbReference type="ARBA" id="ARBA00023264"/>
    </source>
</evidence>
<feature type="transmembrane region" description="Helical" evidence="13">
    <location>
        <begin position="146"/>
        <end position="163"/>
    </location>
</feature>
<protein>
    <recommendedName>
        <fullName evidence="11">CDP-diacylglycerol--glycerol-3-phosphate 3-phosphatidyltransferase</fullName>
        <ecNumber evidence="11">2.7.8.5</ecNumber>
    </recommendedName>
</protein>
<dbReference type="InterPro" id="IPR050324">
    <property type="entry name" value="CDP-alcohol_PTase-I"/>
</dbReference>
<keyword evidence="4 12" id="KW-0808">Transferase</keyword>
<evidence type="ECO:0000313" key="15">
    <source>
        <dbReference type="Proteomes" id="UP000235771"/>
    </source>
</evidence>
<keyword evidence="6 13" id="KW-1133">Transmembrane helix</keyword>
<name>A0A2N6RZH7_9BIFI</name>
<reference evidence="14 15" key="1">
    <citation type="submission" date="2017-09" db="EMBL/GenBank/DDBJ databases">
        <title>Bacterial strain isolated from the female urinary microbiota.</title>
        <authorList>
            <person name="Thomas-White K."/>
            <person name="Kumar N."/>
            <person name="Forster S."/>
            <person name="Putonti C."/>
            <person name="Lawley T."/>
            <person name="Wolfe A.J."/>
        </authorList>
    </citation>
    <scope>NUCLEOTIDE SEQUENCE [LARGE SCALE GENOMIC DNA]</scope>
    <source>
        <strain evidence="14 15">UMB1686</strain>
    </source>
</reference>
<dbReference type="Pfam" id="PF01066">
    <property type="entry name" value="CDP-OH_P_transf"/>
    <property type="match status" value="1"/>
</dbReference>
<accession>A0A2N6RZH7</accession>
<evidence type="ECO:0000256" key="5">
    <source>
        <dbReference type="ARBA" id="ARBA00022692"/>
    </source>
</evidence>
<evidence type="ECO:0000256" key="11">
    <source>
        <dbReference type="NCBIfam" id="TIGR00560"/>
    </source>
</evidence>
<feature type="transmembrane region" description="Helical" evidence="13">
    <location>
        <begin position="105"/>
        <end position="125"/>
    </location>
</feature>
<dbReference type="RefSeq" id="WP_102694634.1">
    <property type="nucleotide sequence ID" value="NZ_JAKNCL010000002.1"/>
</dbReference>
<dbReference type="NCBIfam" id="TIGR00560">
    <property type="entry name" value="pgsA"/>
    <property type="match status" value="1"/>
</dbReference>
<comment type="caution">
    <text evidence="14">The sequence shown here is derived from an EMBL/GenBank/DDBJ whole genome shotgun (WGS) entry which is preliminary data.</text>
</comment>
<keyword evidence="15" id="KW-1185">Reference proteome</keyword>
<evidence type="ECO:0000256" key="1">
    <source>
        <dbReference type="ARBA" id="ARBA00004141"/>
    </source>
</evidence>
<dbReference type="GO" id="GO:0046474">
    <property type="term" value="P:glycerophospholipid biosynthetic process"/>
    <property type="evidence" value="ECO:0007669"/>
    <property type="project" value="TreeGrafter"/>
</dbReference>
<dbReference type="GeneID" id="98326423"/>
<gene>
    <name evidence="14" type="primary">pgsA</name>
    <name evidence="14" type="ORF">CJ216_01185</name>
</gene>
<dbReference type="Proteomes" id="UP000235771">
    <property type="component" value="Unassembled WGS sequence"/>
</dbReference>
<evidence type="ECO:0000256" key="13">
    <source>
        <dbReference type="SAM" id="Phobius"/>
    </source>
</evidence>
<evidence type="ECO:0000256" key="9">
    <source>
        <dbReference type="ARBA" id="ARBA00023209"/>
    </source>
</evidence>
<evidence type="ECO:0000256" key="12">
    <source>
        <dbReference type="RuleBase" id="RU003750"/>
    </source>
</evidence>
<dbReference type="EMBL" id="PNGV01000001">
    <property type="protein sequence ID" value="PMC43544.1"/>
    <property type="molecule type" value="Genomic_DNA"/>
</dbReference>
<dbReference type="GO" id="GO:0016020">
    <property type="term" value="C:membrane"/>
    <property type="evidence" value="ECO:0007669"/>
    <property type="project" value="UniProtKB-SubCell"/>
</dbReference>
<evidence type="ECO:0000313" key="14">
    <source>
        <dbReference type="EMBL" id="PMC43544.1"/>
    </source>
</evidence>
<evidence type="ECO:0000256" key="7">
    <source>
        <dbReference type="ARBA" id="ARBA00023098"/>
    </source>
</evidence>
<dbReference type="PIRSF" id="PIRSF000847">
    <property type="entry name" value="Phos_ph_gly_syn"/>
    <property type="match status" value="1"/>
</dbReference>
<sequence length="227" mass="25220">MKKNAKSSFFEGWNCAPNIVTYVRIALAIVFIVLYLLAGEWGHNSVPMRWAAFAVFVVAAVTDKLDGWLARKYNQVTKLGKLLDPIADKVLILAALVIASVFEEVIWWITILFLIREISITIVRFCVIGRNGRVIAASSAGKYKTLTQVIGLAMIIAPMAAIFNTQVTPPWWLTLYYSVAFALLGISLGFAFYSAVLYVYSAFFEKDSVDDSQADKQVNEAPLPPLQ</sequence>
<dbReference type="EC" id="2.7.8.5" evidence="11"/>
<keyword evidence="5 13" id="KW-0812">Transmembrane</keyword>
<comment type="subcellular location">
    <subcellularLocation>
        <location evidence="1">Membrane</location>
        <topology evidence="1">Multi-pass membrane protein</topology>
    </subcellularLocation>
</comment>
<dbReference type="InterPro" id="IPR000462">
    <property type="entry name" value="CDP-OH_P_trans"/>
</dbReference>
<dbReference type="GO" id="GO:0008444">
    <property type="term" value="F:CDP-diacylglycerol-glycerol-3-phosphate 3-phosphatidyltransferase activity"/>
    <property type="evidence" value="ECO:0007669"/>
    <property type="project" value="UniProtKB-UniRule"/>
</dbReference>
<feature type="transmembrane region" description="Helical" evidence="13">
    <location>
        <begin position="175"/>
        <end position="200"/>
    </location>
</feature>
<dbReference type="AlphaFoldDB" id="A0A2N6RZH7"/>
<dbReference type="PROSITE" id="PS00379">
    <property type="entry name" value="CDP_ALCOHOL_P_TRANSF"/>
    <property type="match status" value="1"/>
</dbReference>
<evidence type="ECO:0000256" key="3">
    <source>
        <dbReference type="ARBA" id="ARBA00022516"/>
    </source>
</evidence>
<feature type="transmembrane region" description="Helical" evidence="13">
    <location>
        <begin position="21"/>
        <end position="38"/>
    </location>
</feature>
<evidence type="ECO:0000256" key="4">
    <source>
        <dbReference type="ARBA" id="ARBA00022679"/>
    </source>
</evidence>
<evidence type="ECO:0000256" key="2">
    <source>
        <dbReference type="ARBA" id="ARBA00010441"/>
    </source>
</evidence>
<keyword evidence="7" id="KW-0443">Lipid metabolism</keyword>
<dbReference type="InterPro" id="IPR048254">
    <property type="entry name" value="CDP_ALCOHOL_P_TRANSF_CS"/>
</dbReference>
<comment type="similarity">
    <text evidence="2 12">Belongs to the CDP-alcohol phosphatidyltransferase class-I family.</text>
</comment>
<dbReference type="InterPro" id="IPR004570">
    <property type="entry name" value="Phosphatidylglycerol_P_synth"/>
</dbReference>
<keyword evidence="10" id="KW-1208">Phospholipid metabolism</keyword>
<proteinExistence type="inferred from homology"/>
<evidence type="ECO:0000256" key="6">
    <source>
        <dbReference type="ARBA" id="ARBA00022989"/>
    </source>
</evidence>
<dbReference type="PANTHER" id="PTHR14269:SF52">
    <property type="entry name" value="PHOSPHATIDYLGLYCEROPHOSPHATE SYNTHASE-RELATED"/>
    <property type="match status" value="1"/>
</dbReference>
<dbReference type="InterPro" id="IPR043130">
    <property type="entry name" value="CDP-OH_PTrfase_TM_dom"/>
</dbReference>
<dbReference type="PANTHER" id="PTHR14269">
    <property type="entry name" value="CDP-DIACYLGLYCEROL--GLYCEROL-3-PHOSPHATE 3-PHOSPHATIDYLTRANSFERASE-RELATED"/>
    <property type="match status" value="1"/>
</dbReference>
<keyword evidence="8 13" id="KW-0472">Membrane</keyword>
<keyword evidence="3" id="KW-0444">Lipid biosynthesis</keyword>
<keyword evidence="9" id="KW-0594">Phospholipid biosynthesis</keyword>
<dbReference type="Gene3D" id="1.20.120.1760">
    <property type="match status" value="1"/>
</dbReference>
<evidence type="ECO:0000256" key="8">
    <source>
        <dbReference type="ARBA" id="ARBA00023136"/>
    </source>
</evidence>
<dbReference type="UniPathway" id="UPA00085"/>